<gene>
    <name evidence="10" type="ordered locus">SULAZ_1666</name>
</gene>
<dbReference type="EC" id="2.4.1.109" evidence="10"/>
<dbReference type="STRING" id="204536.SULAZ_1666"/>
<evidence type="ECO:0000256" key="8">
    <source>
        <dbReference type="SAM" id="Phobius"/>
    </source>
</evidence>
<proteinExistence type="predicted"/>
<sequence length="486" mass="57010">MLKKVLIFHVVVLILRVFYVLFRDIDLSPEEAQYWLWSKFLDLSYYSKPPLIAYLNFLSTAVLGDTEIGVRINAIILGFLIALTTYLFSLYLFKDEKLAFFNSVFIYFIPAYDIASILFLTDTPLAFFYLSLCYLFYVAVKENKPIIWILTGISAGLGFLSKYSIVFFFPVMIVYLTIFSRKTFKEKWFYISIFIAGVFTLPVLYWNFSHDFVSFKHVGKLSGAEQGFSLNFKHFGDYILGQIGINSLFLLPFFVYSIYKAFKERDEKLIYLSLSPLVVFFFFGFMALKKNVEANWPAFGYSTLYILTGYFIYKRFLKLALPPMALSLLSIIILFYTPILDKVGLTNILPPKIDPTKRLVGWQEMGGFVSALKKDYHRSFVFSDSYHISSELSFYMEGKPFVYCIRVDRRMNQWDLWEGLKKYENKGYWGIYVADHPITEKVKSGFESVEFQTTYDVKYRGVKVKKYYIYILKNYKKIEEDPITTY</sequence>
<evidence type="ECO:0000259" key="9">
    <source>
        <dbReference type="Pfam" id="PF13231"/>
    </source>
</evidence>
<feature type="transmembrane region" description="Helical" evidence="8">
    <location>
        <begin position="146"/>
        <end position="176"/>
    </location>
</feature>
<keyword evidence="3 10" id="KW-0328">Glycosyltransferase</keyword>
<keyword evidence="6 8" id="KW-1133">Transmembrane helix</keyword>
<name>C1DWY7_SULAA</name>
<accession>C1DWY7</accession>
<dbReference type="AlphaFoldDB" id="C1DWY7"/>
<keyword evidence="5 8" id="KW-0812">Transmembrane</keyword>
<feature type="domain" description="Glycosyltransferase RgtA/B/C/D-like" evidence="9">
    <location>
        <begin position="47"/>
        <end position="206"/>
    </location>
</feature>
<dbReference type="CAZy" id="GT83">
    <property type="family name" value="Glycosyltransferase Family 83"/>
</dbReference>
<feature type="transmembrane region" description="Helical" evidence="8">
    <location>
        <begin position="6"/>
        <end position="22"/>
    </location>
</feature>
<evidence type="ECO:0000256" key="4">
    <source>
        <dbReference type="ARBA" id="ARBA00022679"/>
    </source>
</evidence>
<keyword evidence="4 10" id="KW-0808">Transferase</keyword>
<dbReference type="Proteomes" id="UP000001369">
    <property type="component" value="Chromosome"/>
</dbReference>
<dbReference type="eggNOG" id="COG1807">
    <property type="taxonomic scope" value="Bacteria"/>
</dbReference>
<dbReference type="InterPro" id="IPR038731">
    <property type="entry name" value="RgtA/B/C-like"/>
</dbReference>
<evidence type="ECO:0000256" key="5">
    <source>
        <dbReference type="ARBA" id="ARBA00022692"/>
    </source>
</evidence>
<evidence type="ECO:0000256" key="6">
    <source>
        <dbReference type="ARBA" id="ARBA00022989"/>
    </source>
</evidence>
<dbReference type="InterPro" id="IPR050297">
    <property type="entry name" value="LipidA_mod_glycosyltrf_83"/>
</dbReference>
<feature type="transmembrane region" description="Helical" evidence="8">
    <location>
        <begin position="269"/>
        <end position="288"/>
    </location>
</feature>
<comment type="subcellular location">
    <subcellularLocation>
        <location evidence="1">Cell membrane</location>
        <topology evidence="1">Multi-pass membrane protein</topology>
    </subcellularLocation>
</comment>
<feature type="transmembrane region" description="Helical" evidence="8">
    <location>
        <begin position="238"/>
        <end position="257"/>
    </location>
</feature>
<dbReference type="GO" id="GO:0016763">
    <property type="term" value="F:pentosyltransferase activity"/>
    <property type="evidence" value="ECO:0007669"/>
    <property type="project" value="TreeGrafter"/>
</dbReference>
<dbReference type="OrthoDB" id="8933800at2"/>
<keyword evidence="2" id="KW-1003">Cell membrane</keyword>
<protein>
    <submittedName>
        <fullName evidence="10">Dolichyl-phosphate-mannose-protein mannosyltransferase</fullName>
        <ecNumber evidence="10">2.4.1.109</ecNumber>
    </submittedName>
</protein>
<dbReference type="GO" id="GO:0004169">
    <property type="term" value="F:dolichyl-phosphate-mannose-protein mannosyltransferase activity"/>
    <property type="evidence" value="ECO:0007669"/>
    <property type="project" value="UniProtKB-EC"/>
</dbReference>
<evidence type="ECO:0000313" key="11">
    <source>
        <dbReference type="Proteomes" id="UP000001369"/>
    </source>
</evidence>
<evidence type="ECO:0000313" key="10">
    <source>
        <dbReference type="EMBL" id="ACN99412.1"/>
    </source>
</evidence>
<feature type="transmembrane region" description="Helical" evidence="8">
    <location>
        <begin position="70"/>
        <end position="93"/>
    </location>
</feature>
<evidence type="ECO:0000256" key="7">
    <source>
        <dbReference type="ARBA" id="ARBA00023136"/>
    </source>
</evidence>
<feature type="transmembrane region" description="Helical" evidence="8">
    <location>
        <begin position="188"/>
        <end position="208"/>
    </location>
</feature>
<dbReference type="PANTHER" id="PTHR33908">
    <property type="entry name" value="MANNOSYLTRANSFERASE YKCB-RELATED"/>
    <property type="match status" value="1"/>
</dbReference>
<reference evidence="10 11" key="1">
    <citation type="journal article" date="2009" name="J. Bacteriol.">
        <title>Complete and draft genome sequences of six members of the Aquificales.</title>
        <authorList>
            <person name="Reysenbach A.L."/>
            <person name="Hamamura N."/>
            <person name="Podar M."/>
            <person name="Griffiths E."/>
            <person name="Ferreira S."/>
            <person name="Hochstein R."/>
            <person name="Heidelberg J."/>
            <person name="Johnson J."/>
            <person name="Mead D."/>
            <person name="Pohorille A."/>
            <person name="Sarmiento M."/>
            <person name="Schweighofer K."/>
            <person name="Seshadri R."/>
            <person name="Voytek M.A."/>
        </authorList>
    </citation>
    <scope>NUCLEOTIDE SEQUENCE [LARGE SCALE GENOMIC DNA]</scope>
    <source>
        <strain evidence="11">Az-Fu1 / DSM 15241 / OCM 825</strain>
    </source>
</reference>
<dbReference type="EMBL" id="CP001229">
    <property type="protein sequence ID" value="ACN99412.1"/>
    <property type="molecule type" value="Genomic_DNA"/>
</dbReference>
<keyword evidence="11" id="KW-1185">Reference proteome</keyword>
<feature type="transmembrane region" description="Helical" evidence="8">
    <location>
        <begin position="294"/>
        <end position="313"/>
    </location>
</feature>
<dbReference type="KEGG" id="saf:SULAZ_1666"/>
<dbReference type="PANTHER" id="PTHR33908:SF11">
    <property type="entry name" value="MEMBRANE PROTEIN"/>
    <property type="match status" value="1"/>
</dbReference>
<dbReference type="RefSeq" id="WP_012674729.1">
    <property type="nucleotide sequence ID" value="NC_012438.1"/>
</dbReference>
<evidence type="ECO:0000256" key="1">
    <source>
        <dbReference type="ARBA" id="ARBA00004651"/>
    </source>
</evidence>
<dbReference type="GO" id="GO:0009103">
    <property type="term" value="P:lipopolysaccharide biosynthetic process"/>
    <property type="evidence" value="ECO:0007669"/>
    <property type="project" value="UniProtKB-ARBA"/>
</dbReference>
<evidence type="ECO:0000256" key="2">
    <source>
        <dbReference type="ARBA" id="ARBA00022475"/>
    </source>
</evidence>
<feature type="transmembrane region" description="Helical" evidence="8">
    <location>
        <begin position="320"/>
        <end position="339"/>
    </location>
</feature>
<evidence type="ECO:0000256" key="3">
    <source>
        <dbReference type="ARBA" id="ARBA00022676"/>
    </source>
</evidence>
<keyword evidence="7 8" id="KW-0472">Membrane</keyword>
<organism evidence="10 11">
    <name type="scientific">Sulfurihydrogenibium azorense (strain DSM 15241 / OCM 825 / Az-Fu1)</name>
    <dbReference type="NCBI Taxonomy" id="204536"/>
    <lineage>
        <taxon>Bacteria</taxon>
        <taxon>Pseudomonadati</taxon>
        <taxon>Aquificota</taxon>
        <taxon>Aquificia</taxon>
        <taxon>Aquificales</taxon>
        <taxon>Hydrogenothermaceae</taxon>
        <taxon>Sulfurihydrogenibium</taxon>
    </lineage>
</organism>
<dbReference type="Pfam" id="PF13231">
    <property type="entry name" value="PMT_2"/>
    <property type="match status" value="1"/>
</dbReference>
<dbReference type="HOGENOM" id="CLU_016165_3_0_0"/>
<dbReference type="GO" id="GO:0005886">
    <property type="term" value="C:plasma membrane"/>
    <property type="evidence" value="ECO:0007669"/>
    <property type="project" value="UniProtKB-SubCell"/>
</dbReference>